<dbReference type="GO" id="GO:0016020">
    <property type="term" value="C:membrane"/>
    <property type="evidence" value="ECO:0007669"/>
    <property type="project" value="UniProtKB-SubCell"/>
</dbReference>
<evidence type="ECO:0000313" key="9">
    <source>
        <dbReference type="Proteomes" id="UP001147746"/>
    </source>
</evidence>
<reference evidence="8" key="2">
    <citation type="journal article" date="2023" name="IMA Fungus">
        <title>Comparative genomic study of the Penicillium genus elucidates a diverse pangenome and 15 lateral gene transfer events.</title>
        <authorList>
            <person name="Petersen C."/>
            <person name="Sorensen T."/>
            <person name="Nielsen M.R."/>
            <person name="Sondergaard T.E."/>
            <person name="Sorensen J.L."/>
            <person name="Fitzpatrick D.A."/>
            <person name="Frisvad J.C."/>
            <person name="Nielsen K.L."/>
        </authorList>
    </citation>
    <scope>NUCLEOTIDE SEQUENCE</scope>
    <source>
        <strain evidence="8">IBT 21472</strain>
    </source>
</reference>
<evidence type="ECO:0000256" key="1">
    <source>
        <dbReference type="ARBA" id="ARBA00004141"/>
    </source>
</evidence>
<evidence type="ECO:0000313" key="8">
    <source>
        <dbReference type="EMBL" id="KAJ5299740.1"/>
    </source>
</evidence>
<feature type="domain" description="Rhodopsin" evidence="7">
    <location>
        <begin position="27"/>
        <end position="269"/>
    </location>
</feature>
<feature type="transmembrane region" description="Helical" evidence="6">
    <location>
        <begin position="203"/>
        <end position="224"/>
    </location>
</feature>
<reference evidence="8" key="1">
    <citation type="submission" date="2022-12" db="EMBL/GenBank/DDBJ databases">
        <authorList>
            <person name="Petersen C."/>
        </authorList>
    </citation>
    <scope>NUCLEOTIDE SEQUENCE</scope>
    <source>
        <strain evidence="8">IBT 21472</strain>
    </source>
</reference>
<accession>A0A9W9PMB3</accession>
<feature type="transmembrane region" description="Helical" evidence="6">
    <location>
        <begin position="123"/>
        <end position="147"/>
    </location>
</feature>
<dbReference type="Proteomes" id="UP001147746">
    <property type="component" value="Unassembled WGS sequence"/>
</dbReference>
<keyword evidence="3 6" id="KW-1133">Transmembrane helix</keyword>
<proteinExistence type="inferred from homology"/>
<feature type="transmembrane region" description="Helical" evidence="6">
    <location>
        <begin position="167"/>
        <end position="191"/>
    </location>
</feature>
<evidence type="ECO:0000256" key="3">
    <source>
        <dbReference type="ARBA" id="ARBA00022989"/>
    </source>
</evidence>
<feature type="transmembrane region" description="Helical" evidence="6">
    <location>
        <begin position="12"/>
        <end position="31"/>
    </location>
</feature>
<evidence type="ECO:0000256" key="2">
    <source>
        <dbReference type="ARBA" id="ARBA00022692"/>
    </source>
</evidence>
<comment type="caution">
    <text evidence="8">The sequence shown here is derived from an EMBL/GenBank/DDBJ whole genome shotgun (WGS) entry which is preliminary data.</text>
</comment>
<evidence type="ECO:0000256" key="4">
    <source>
        <dbReference type="ARBA" id="ARBA00023136"/>
    </source>
</evidence>
<protein>
    <recommendedName>
        <fullName evidence="7">Rhodopsin domain-containing protein</fullName>
    </recommendedName>
</protein>
<keyword evidence="4 6" id="KW-0472">Membrane</keyword>
<dbReference type="EMBL" id="JAPZBO010000010">
    <property type="protein sequence ID" value="KAJ5299740.1"/>
    <property type="molecule type" value="Genomic_DNA"/>
</dbReference>
<dbReference type="PANTHER" id="PTHR33048:SF47">
    <property type="entry name" value="INTEGRAL MEMBRANE PROTEIN-RELATED"/>
    <property type="match status" value="1"/>
</dbReference>
<evidence type="ECO:0000256" key="5">
    <source>
        <dbReference type="ARBA" id="ARBA00038359"/>
    </source>
</evidence>
<comment type="similarity">
    <text evidence="5">Belongs to the SAT4 family.</text>
</comment>
<evidence type="ECO:0000256" key="6">
    <source>
        <dbReference type="SAM" id="Phobius"/>
    </source>
</evidence>
<gene>
    <name evidence="8" type="ORF">N7476_011297</name>
</gene>
<dbReference type="InterPro" id="IPR049326">
    <property type="entry name" value="Rhodopsin_dom_fungi"/>
</dbReference>
<sequence length="399" mass="43768">MIDTSRQNIALGIVVAFPIIGGLSIILRLWSRYLKRSALSSDDYLIVIGYIFAVAQSVTSWYYIKTNYVGIYEWEIPLDYDVKKGLIWNFANQLLYNPTLSIIKLSILVFLHRLESRSRLVNGLIYISLALVIALFIAVLFVDIFQCHPVAYIYDMSIAGGKCIDEGAFYVSTAALNLFTDCLVLSIPVIITVRLQMPIRKKIAVCLILCLGGVATAIGVWRIIILAQAFLSNTVTPDATYSIGFCSSAIEVNVAVVTACGPSMKAIANRYLPRLLGTSQNGGTSGYGAGTSGSRKFPGPRMFSSHKASQLQSDADDTYEMADPQGVNRVDINAKRDFDMRKYKRHGDSPSVSSGSEDGVIGIMKTTNVSVHYTSGEITHTLDNTRSRVEKHSSVDSLV</sequence>
<organism evidence="8 9">
    <name type="scientific">Penicillium atrosanguineum</name>
    <dbReference type="NCBI Taxonomy" id="1132637"/>
    <lineage>
        <taxon>Eukaryota</taxon>
        <taxon>Fungi</taxon>
        <taxon>Dikarya</taxon>
        <taxon>Ascomycota</taxon>
        <taxon>Pezizomycotina</taxon>
        <taxon>Eurotiomycetes</taxon>
        <taxon>Eurotiomycetidae</taxon>
        <taxon>Eurotiales</taxon>
        <taxon>Aspergillaceae</taxon>
        <taxon>Penicillium</taxon>
    </lineage>
</organism>
<keyword evidence="2 6" id="KW-0812">Transmembrane</keyword>
<name>A0A9W9PMB3_9EURO</name>
<dbReference type="PANTHER" id="PTHR33048">
    <property type="entry name" value="PTH11-LIKE INTEGRAL MEMBRANE PROTEIN (AFU_ORTHOLOGUE AFUA_5G11245)"/>
    <property type="match status" value="1"/>
</dbReference>
<dbReference type="AlphaFoldDB" id="A0A9W9PMB3"/>
<feature type="transmembrane region" description="Helical" evidence="6">
    <location>
        <begin position="43"/>
        <end position="64"/>
    </location>
</feature>
<evidence type="ECO:0000259" key="7">
    <source>
        <dbReference type="Pfam" id="PF20684"/>
    </source>
</evidence>
<keyword evidence="9" id="KW-1185">Reference proteome</keyword>
<dbReference type="InterPro" id="IPR052337">
    <property type="entry name" value="SAT4-like"/>
</dbReference>
<dbReference type="Pfam" id="PF20684">
    <property type="entry name" value="Fung_rhodopsin"/>
    <property type="match status" value="1"/>
</dbReference>
<comment type="subcellular location">
    <subcellularLocation>
        <location evidence="1">Membrane</location>
        <topology evidence="1">Multi-pass membrane protein</topology>
    </subcellularLocation>
</comment>